<comment type="similarity">
    <text evidence="2">Belongs to the KHG/KDPG aldolase family.</text>
</comment>
<accession>A0A559IVU7</accession>
<dbReference type="Gene3D" id="3.20.20.70">
    <property type="entry name" value="Aldolase class I"/>
    <property type="match status" value="1"/>
</dbReference>
<dbReference type="OrthoDB" id="9802667at2"/>
<keyword evidence="4" id="KW-0456">Lyase</keyword>
<evidence type="ECO:0000256" key="1">
    <source>
        <dbReference type="ARBA" id="ARBA00004761"/>
    </source>
</evidence>
<keyword evidence="5" id="KW-0119">Carbohydrate metabolism</keyword>
<evidence type="ECO:0000313" key="6">
    <source>
        <dbReference type="EMBL" id="TVX91734.1"/>
    </source>
</evidence>
<comment type="pathway">
    <text evidence="1">Carbohydrate acid metabolism.</text>
</comment>
<dbReference type="GO" id="GO:0016829">
    <property type="term" value="F:lyase activity"/>
    <property type="evidence" value="ECO:0007669"/>
    <property type="project" value="UniProtKB-KW"/>
</dbReference>
<dbReference type="InterPro" id="IPR013785">
    <property type="entry name" value="Aldolase_TIM"/>
</dbReference>
<gene>
    <name evidence="6" type="ORF">FPZ44_00875</name>
</gene>
<dbReference type="InterPro" id="IPR000887">
    <property type="entry name" value="Aldlse_KDPG_KHG"/>
</dbReference>
<organism evidence="6 7">
    <name type="scientific">Paenibacillus agilis</name>
    <dbReference type="NCBI Taxonomy" id="3020863"/>
    <lineage>
        <taxon>Bacteria</taxon>
        <taxon>Bacillati</taxon>
        <taxon>Bacillota</taxon>
        <taxon>Bacilli</taxon>
        <taxon>Bacillales</taxon>
        <taxon>Paenibacillaceae</taxon>
        <taxon>Paenibacillus</taxon>
    </lineage>
</organism>
<evidence type="ECO:0000313" key="7">
    <source>
        <dbReference type="Proteomes" id="UP000318102"/>
    </source>
</evidence>
<comment type="caution">
    <text evidence="6">The sequence shown here is derived from an EMBL/GenBank/DDBJ whole genome shotgun (WGS) entry which is preliminary data.</text>
</comment>
<dbReference type="PANTHER" id="PTHR30246:SF1">
    <property type="entry name" value="2-DEHYDRO-3-DEOXY-6-PHOSPHOGALACTONATE ALDOLASE-RELATED"/>
    <property type="match status" value="1"/>
</dbReference>
<dbReference type="Pfam" id="PF01081">
    <property type="entry name" value="Aldolase"/>
    <property type="match status" value="1"/>
</dbReference>
<evidence type="ECO:0000256" key="2">
    <source>
        <dbReference type="ARBA" id="ARBA00006906"/>
    </source>
</evidence>
<sequence>MFKAVPHLHTAATATLLQQRIVAIFRGYTGEAADEAAAALIRGGVTLLEVTMNTDGAAAIVSRWRERFGEQVFIGAGTVIDEETAREALDSGAQFLITPNLDEKVIELAQSRGIDVWTGVLTPTEMVRAWKAGAPVLKLFPLGSLGSEYIREVRGPLGHIPLMATGGIDLHNVQQYWMAGASAFGLGSKLVRGDLIRAAAWQELEDHASKWVDTVRHLG</sequence>
<evidence type="ECO:0000256" key="4">
    <source>
        <dbReference type="ARBA" id="ARBA00023239"/>
    </source>
</evidence>
<dbReference type="PANTHER" id="PTHR30246">
    <property type="entry name" value="2-KETO-3-DEOXY-6-PHOSPHOGLUCONATE ALDOLASE"/>
    <property type="match status" value="1"/>
</dbReference>
<keyword evidence="7" id="KW-1185">Reference proteome</keyword>
<dbReference type="AlphaFoldDB" id="A0A559IVU7"/>
<dbReference type="NCBIfam" id="TIGR01182">
    <property type="entry name" value="eda"/>
    <property type="match status" value="1"/>
</dbReference>
<dbReference type="CDD" id="cd00452">
    <property type="entry name" value="KDPG_aldolase"/>
    <property type="match status" value="1"/>
</dbReference>
<proteinExistence type="inferred from homology"/>
<name>A0A559IVU7_9BACL</name>
<dbReference type="Proteomes" id="UP000318102">
    <property type="component" value="Unassembled WGS sequence"/>
</dbReference>
<reference evidence="6 7" key="1">
    <citation type="submission" date="2019-07" db="EMBL/GenBank/DDBJ databases">
        <authorList>
            <person name="Kim J."/>
        </authorList>
    </citation>
    <scope>NUCLEOTIDE SEQUENCE [LARGE SCALE GENOMIC DNA]</scope>
    <source>
        <strain evidence="6 7">N4</strain>
    </source>
</reference>
<evidence type="ECO:0000256" key="3">
    <source>
        <dbReference type="ARBA" id="ARBA00011233"/>
    </source>
</evidence>
<dbReference type="SUPFAM" id="SSF51569">
    <property type="entry name" value="Aldolase"/>
    <property type="match status" value="1"/>
</dbReference>
<dbReference type="RefSeq" id="WP_144986521.1">
    <property type="nucleotide sequence ID" value="NZ_VNJK01000001.1"/>
</dbReference>
<evidence type="ECO:0000256" key="5">
    <source>
        <dbReference type="ARBA" id="ARBA00023277"/>
    </source>
</evidence>
<protein>
    <submittedName>
        <fullName evidence="6">Bifunctional 4-hydroxy-2-oxoglutarate aldolase/2-dehydro-3-deoxy-phosphogluconate aldolase</fullName>
    </submittedName>
</protein>
<comment type="subunit">
    <text evidence="3">Homotrimer.</text>
</comment>
<dbReference type="EMBL" id="VNJK01000001">
    <property type="protein sequence ID" value="TVX91734.1"/>
    <property type="molecule type" value="Genomic_DNA"/>
</dbReference>